<keyword evidence="1" id="KW-1133">Transmembrane helix</keyword>
<name>A0A1F5ZTE2_9BACT</name>
<accession>A0A1F5ZTE2</accession>
<keyword evidence="1" id="KW-0812">Transmembrane</keyword>
<organism evidence="2 3">
    <name type="scientific">Candidatus Gottesmanbacteria bacterium RIFCSPHIGHO2_02_FULL_39_11</name>
    <dbReference type="NCBI Taxonomy" id="1798382"/>
    <lineage>
        <taxon>Bacteria</taxon>
        <taxon>Candidatus Gottesmaniibacteriota</taxon>
    </lineage>
</organism>
<protein>
    <submittedName>
        <fullName evidence="2">Uncharacterized protein</fullName>
    </submittedName>
</protein>
<sequence length="59" mass="6703">MMKKVITGILPFLALHLFCCGTLLFFLISSGYLLILREEGRNKIFLSLVLSPSRKMLSE</sequence>
<evidence type="ECO:0000313" key="2">
    <source>
        <dbReference type="EMBL" id="OGG15367.1"/>
    </source>
</evidence>
<keyword evidence="1" id="KW-0472">Membrane</keyword>
<dbReference type="Proteomes" id="UP000176923">
    <property type="component" value="Unassembled WGS sequence"/>
</dbReference>
<gene>
    <name evidence="2" type="ORF">A3D77_07545</name>
</gene>
<feature type="transmembrane region" description="Helical" evidence="1">
    <location>
        <begin position="12"/>
        <end position="35"/>
    </location>
</feature>
<reference evidence="2 3" key="1">
    <citation type="journal article" date="2016" name="Nat. Commun.">
        <title>Thousands of microbial genomes shed light on interconnected biogeochemical processes in an aquifer system.</title>
        <authorList>
            <person name="Anantharaman K."/>
            <person name="Brown C.T."/>
            <person name="Hug L.A."/>
            <person name="Sharon I."/>
            <person name="Castelle C.J."/>
            <person name="Probst A.J."/>
            <person name="Thomas B.C."/>
            <person name="Singh A."/>
            <person name="Wilkins M.J."/>
            <person name="Karaoz U."/>
            <person name="Brodie E.L."/>
            <person name="Williams K.H."/>
            <person name="Hubbard S.S."/>
            <person name="Banfield J.F."/>
        </authorList>
    </citation>
    <scope>NUCLEOTIDE SEQUENCE [LARGE SCALE GENOMIC DNA]</scope>
</reference>
<dbReference type="EMBL" id="MFJL01000026">
    <property type="protein sequence ID" value="OGG15367.1"/>
    <property type="molecule type" value="Genomic_DNA"/>
</dbReference>
<evidence type="ECO:0000256" key="1">
    <source>
        <dbReference type="SAM" id="Phobius"/>
    </source>
</evidence>
<comment type="caution">
    <text evidence="2">The sequence shown here is derived from an EMBL/GenBank/DDBJ whole genome shotgun (WGS) entry which is preliminary data.</text>
</comment>
<evidence type="ECO:0000313" key="3">
    <source>
        <dbReference type="Proteomes" id="UP000176923"/>
    </source>
</evidence>
<proteinExistence type="predicted"/>
<dbReference type="AlphaFoldDB" id="A0A1F5ZTE2"/>
<dbReference type="STRING" id="1798382.A3D77_07545"/>